<evidence type="ECO:0000313" key="2">
    <source>
        <dbReference type="EMBL" id="KAK6938343.1"/>
    </source>
</evidence>
<evidence type="ECO:0000256" key="1">
    <source>
        <dbReference type="SAM" id="MobiDB-lite"/>
    </source>
</evidence>
<feature type="region of interest" description="Disordered" evidence="1">
    <location>
        <begin position="67"/>
        <end position="98"/>
    </location>
</feature>
<organism evidence="2 3">
    <name type="scientific">Dillenia turbinata</name>
    <dbReference type="NCBI Taxonomy" id="194707"/>
    <lineage>
        <taxon>Eukaryota</taxon>
        <taxon>Viridiplantae</taxon>
        <taxon>Streptophyta</taxon>
        <taxon>Embryophyta</taxon>
        <taxon>Tracheophyta</taxon>
        <taxon>Spermatophyta</taxon>
        <taxon>Magnoliopsida</taxon>
        <taxon>eudicotyledons</taxon>
        <taxon>Gunneridae</taxon>
        <taxon>Pentapetalae</taxon>
        <taxon>Dilleniales</taxon>
        <taxon>Dilleniaceae</taxon>
        <taxon>Dillenia</taxon>
    </lineage>
</organism>
<feature type="region of interest" description="Disordered" evidence="1">
    <location>
        <begin position="207"/>
        <end position="283"/>
    </location>
</feature>
<feature type="compositionally biased region" description="Basic and acidic residues" evidence="1">
    <location>
        <begin position="149"/>
        <end position="165"/>
    </location>
</feature>
<proteinExistence type="predicted"/>
<feature type="compositionally biased region" description="Basic and acidic residues" evidence="1">
    <location>
        <begin position="235"/>
        <end position="247"/>
    </location>
</feature>
<feature type="compositionally biased region" description="Polar residues" evidence="1">
    <location>
        <begin position="220"/>
        <end position="230"/>
    </location>
</feature>
<dbReference type="PANTHER" id="PTHR34193:SF1">
    <property type="entry name" value="EXPRESSED PROTEIN"/>
    <property type="match status" value="1"/>
</dbReference>
<dbReference type="EMBL" id="JBAMMX010000006">
    <property type="protein sequence ID" value="KAK6938343.1"/>
    <property type="molecule type" value="Genomic_DNA"/>
</dbReference>
<keyword evidence="3" id="KW-1185">Reference proteome</keyword>
<comment type="caution">
    <text evidence="2">The sequence shown here is derived from an EMBL/GenBank/DDBJ whole genome shotgun (WGS) entry which is preliminary data.</text>
</comment>
<feature type="region of interest" description="Disordered" evidence="1">
    <location>
        <begin position="149"/>
        <end position="183"/>
    </location>
</feature>
<gene>
    <name evidence="2" type="ORF">RJ641_031851</name>
</gene>
<accession>A0AAN8ZL91</accession>
<protein>
    <submittedName>
        <fullName evidence="2">Uncharacterized protein</fullName>
    </submittedName>
</protein>
<evidence type="ECO:0000313" key="3">
    <source>
        <dbReference type="Proteomes" id="UP001370490"/>
    </source>
</evidence>
<dbReference type="AlphaFoldDB" id="A0AAN8ZL91"/>
<feature type="compositionally biased region" description="Low complexity" evidence="1">
    <location>
        <begin position="77"/>
        <end position="95"/>
    </location>
</feature>
<dbReference type="PANTHER" id="PTHR34193">
    <property type="entry name" value="OS11G0199801 PROTEIN"/>
    <property type="match status" value="1"/>
</dbReference>
<feature type="compositionally biased region" description="Low complexity" evidence="1">
    <location>
        <begin position="261"/>
        <end position="281"/>
    </location>
</feature>
<reference evidence="2 3" key="1">
    <citation type="submission" date="2023-12" db="EMBL/GenBank/DDBJ databases">
        <title>A high-quality genome assembly for Dillenia turbinata (Dilleniales).</title>
        <authorList>
            <person name="Chanderbali A."/>
        </authorList>
    </citation>
    <scope>NUCLEOTIDE SEQUENCE [LARGE SCALE GENOMIC DNA]</scope>
    <source>
        <strain evidence="2">LSX21</strain>
        <tissue evidence="2">Leaf</tissue>
    </source>
</reference>
<dbReference type="Proteomes" id="UP001370490">
    <property type="component" value="Unassembled WGS sequence"/>
</dbReference>
<sequence>MLFPETELPKSRAYSFDSLDPTNSKNYSNLGLMNFNTRTRRKPLNHEFPGNYNLDGLQFQAKLDLGNEEEDDSGICSPPMWKSSPPSSPKPGNSPLQSQFQYPHFRYLSMSPTARTQAIARGRRELMDMVKNMPESSYELSLKDLVEKPSVEERHESVIREESERKHRSGRREKSERKTTMHMMTRSGSIDNEGFLLKMVLPATLRSETMKKKKKGKRNLSGSGNCSSKVSPKPEGSERVVDKEWWKKRFSVSMEGESRNSRSGSSGSSSGSSRSSSNNGSLIIVHVTHSHEEQCLVE</sequence>
<name>A0AAN8ZL91_9MAGN</name>